<reference evidence="1 2" key="1">
    <citation type="submission" date="2023-03" db="EMBL/GenBank/DDBJ databases">
        <title>Isolation and description of six Streptomyces strains from soil environments, able to metabolize different microbial glucans.</title>
        <authorList>
            <person name="Widen T."/>
            <person name="Larsbrink J."/>
        </authorList>
    </citation>
    <scope>NUCLEOTIDE SEQUENCE [LARGE SCALE GENOMIC DNA]</scope>
    <source>
        <strain evidence="1 2">Alt2</strain>
    </source>
</reference>
<proteinExistence type="predicted"/>
<gene>
    <name evidence="1" type="ORF">P8A19_40970</name>
</gene>
<dbReference type="RefSeq" id="WP_306068577.1">
    <property type="nucleotide sequence ID" value="NZ_CP120988.1"/>
</dbReference>
<accession>A0ABY9J4X3</accession>
<protein>
    <submittedName>
        <fullName evidence="1">Uncharacterized protein</fullName>
    </submittedName>
</protein>
<keyword evidence="2" id="KW-1185">Reference proteome</keyword>
<evidence type="ECO:0000313" key="2">
    <source>
        <dbReference type="Proteomes" id="UP001235744"/>
    </source>
</evidence>
<dbReference type="Proteomes" id="UP001235744">
    <property type="component" value="Chromosome"/>
</dbReference>
<organism evidence="1 2">
    <name type="scientific">Streptomyces poriferorum</name>
    <dbReference type="NCBI Taxonomy" id="2798799"/>
    <lineage>
        <taxon>Bacteria</taxon>
        <taxon>Bacillati</taxon>
        <taxon>Actinomycetota</taxon>
        <taxon>Actinomycetes</taxon>
        <taxon>Kitasatosporales</taxon>
        <taxon>Streptomycetaceae</taxon>
        <taxon>Streptomyces</taxon>
    </lineage>
</organism>
<sequence length="43" mass="4823">MLLDAKDEHLPEMVGVHVWLGQDAFLGSEGTRPLLRQPVQLPQ</sequence>
<evidence type="ECO:0000313" key="1">
    <source>
        <dbReference type="EMBL" id="WLQ61394.1"/>
    </source>
</evidence>
<dbReference type="EMBL" id="CP120988">
    <property type="protein sequence ID" value="WLQ61394.1"/>
    <property type="molecule type" value="Genomic_DNA"/>
</dbReference>
<name>A0ABY9J4X3_9ACTN</name>